<dbReference type="GO" id="GO:0006508">
    <property type="term" value="P:proteolysis"/>
    <property type="evidence" value="ECO:0007669"/>
    <property type="project" value="InterPro"/>
</dbReference>
<gene>
    <name evidence="7" type="ORF">ONZ51_g6259</name>
</gene>
<feature type="region of interest" description="Disordered" evidence="5">
    <location>
        <begin position="1"/>
        <end position="37"/>
    </location>
</feature>
<dbReference type="InterPro" id="IPR030397">
    <property type="entry name" value="SEPARIN_core_dom"/>
</dbReference>
<dbReference type="PANTHER" id="PTHR12792">
    <property type="entry name" value="EXTRA SPINDLE POLES 1-RELATED"/>
    <property type="match status" value="1"/>
</dbReference>
<accession>A0AAD7TUU8</accession>
<proteinExistence type="predicted"/>
<comment type="catalytic activity">
    <reaction evidence="1">
        <text>All bonds known to be hydrolyzed by this endopeptidase have arginine in P1 and an acidic residue in P4. P6 is often occupied by an acidic residue or by a hydroxy-amino-acid residue, the phosphorylation of which enhances cleavage.</text>
        <dbReference type="EC" id="3.4.22.49"/>
    </reaction>
</comment>
<dbReference type="PROSITE" id="PS51700">
    <property type="entry name" value="SEPARIN"/>
    <property type="match status" value="1"/>
</dbReference>
<feature type="region of interest" description="Disordered" evidence="5">
    <location>
        <begin position="864"/>
        <end position="941"/>
    </location>
</feature>
<evidence type="ECO:0000313" key="7">
    <source>
        <dbReference type="EMBL" id="KAJ8481035.1"/>
    </source>
</evidence>
<evidence type="ECO:0000256" key="1">
    <source>
        <dbReference type="ARBA" id="ARBA00000451"/>
    </source>
</evidence>
<evidence type="ECO:0000259" key="6">
    <source>
        <dbReference type="PROSITE" id="PS51700"/>
    </source>
</evidence>
<dbReference type="Pfam" id="PF03568">
    <property type="entry name" value="Separin_C"/>
    <property type="match status" value="1"/>
</dbReference>
<feature type="compositionally biased region" description="Basic and acidic residues" evidence="5">
    <location>
        <begin position="881"/>
        <end position="893"/>
    </location>
</feature>
<evidence type="ECO:0000256" key="5">
    <source>
        <dbReference type="SAM" id="MobiDB-lite"/>
    </source>
</evidence>
<sequence length="2096" mass="230556">MPPTTKTRTTTTRTTRTASSSSKSSKAAAASVSPDDLADKLATKLSLSDTKGKARDVDTTPQQRMASAMRTINAASKSLSTIAESGWKASQAKSDRTTAASATKHAATARKELNVLRELNPGEVDVERAASSIVGKLIALEMYQAASGVLQDMRTPLISLYSHPSPAPSASSLYDLLSLPLLESTPSEHHLTLISTYLLYALTIALHTATDISGLLAILYDSTRPTLLLWASTLSGLPDKQHDHTFTRAYTLTSRYASSLVGDPTSAYSLRIYSLLCLAHTRPSVIAANTFWEQVIKFTAAFANTDFIKANDGVKTVLDGSDRIAASVEQRPDSAEFMSGQAFARFCEYWSRFAKQAGDLYTLDRISKFTRDANGRDGTEEDRAVIETSALCTILARALAIVEAWPEHASDIAEKLQEASKAIPRCGASLAQSGDDHDRVKRGLERLRRAAVKIVEPPTNADTECPSEVRTCVRGVLEQIIDVLCEKRDVYTSTAVTGAVESLFVLARIAFVLNNPDTYIRARTYFERAVALVSNASEAVDRSQSSRLAGSQLANYTRCIAGAYYNFAVQLHQSTRLAHAVPFLEAACEHAERALTKYKDAVRAGEPAEGDGKKDVWQQLEEQLYRRWELLGVCHAKTGDRQLAYAAFIKSIISFPYAIHRFTEVASNTAPSVLFDGAPPMKHLAALVDRVTYMATCELFRPPEQVPVSAWTGFMNSFEDTRTAALIAGTLMERQLVSLEECRWKTGVKEAMDAIASSAARAYEDAGCAARGARVMVRRLEMNYYGETSQGQYVAAYQLGEQLQAMLAAEDAKEDATLAKFANEFLASTHLWLAAHAHKAHDSELSSAVVAHVEDACKVLKSMVPHPAPRQSVGKSPQQLKKSEAGRKAEVAKRGGRTTRSATANAPAATTATKGRAASARTRSAKTMAAPTTPKKRRALDPVSLNTAMISPPRGGAPATNIQGQMEFDDFGRLMKLIRMVSHLVGLVGHVLARVQLLNAARRLTERHIGVASEVYVSLTIDSAHEYVKLGRAEKAVSVLGHVLPAIRSGTLSQETVILFLLRYAEAQALMGEVLKASLTYCDAVATAADFVVEEKGLPTAQRIRVRTALLERAAEAALAYATIQDTRDDPTSSLEGLLQALRLWNRAIDTLARLQPSAPKPTTEDNPFEVPKRSDQDKPIAEIQETRVLSPQASRAQAFLDSSGWRLAEGLLSTLLALSQAYAARGSAREAEFFAQQTKDLAEALHAPVMVSRALAQQGELQIQLGQLQAGHASLMEAAELVMHLKGPDAAEIRRLQGRYSQLSADKKGAQVLFEEAMSLLDELGTVFATLDGASGARKSLVASPRANTSQLSTGESILAPTLLARLLRHHISLLHEVGEEYNNLLQRFAKLPQTADAKAEEIALRAKLTLDEVYSRFRADMFLSSLAESAMTIPMGMSGDIAPSSASQDMLESLATAEKLFWEHMGYIARRGHVSSVREAAVCLALIRTFRTSLGRGDVQTPVLAAQLLDASTVTTLRREMLDVIRHKFLNANAMDDLQWPLITPNGSPLPPQHKAKPATRFSHSILSDSEDDDPMDDVDLKTYWESIAKRYEAQCFDVAKMSVNQADQLPSHWTVVNVSITEDRHTMFVTRQCAGRKPLIFCLPLKGRREGQEDEHLTYEDAIRELQEIIRLSDEGTRQAADVKKDDRNARVAWWKTRTELDTRLKELLGDIEFCWLGAFKTIFTPTPDVLPEDLAALRTRLDAVFKGSLVFQEKKPKSRIGLDDGLLECFSTLPPDCRDEELEDLVYFILDLYQFHGVPVAISEVDMDQVVVELRGALEEHAARLKGRAGHAKDDDSHIFLVLDKNVQGIPWESLPVLRGRSVSRIPSIDFLLDRLEFSHWRKWEDGRPQEGLVDQAIVDPRRTYFVLNPSGDLKGTEERFAGWLKEMKCVGWDGVVGRAPSEQQFVDALTNRDLMIYFGHGGAEQYIRSHKIRHLPRCAATMLWGCSSGVLKYMGEFDRTGTPYHYMLAGCPTLIANLWDVTDRDIDKFSQSVFDDLRLNPDAVKQWRADDGTSASGRTSVVRAVAKARESCKLKYLTGAAPVVYGIPFYL</sequence>
<evidence type="ECO:0000313" key="8">
    <source>
        <dbReference type="Proteomes" id="UP001215151"/>
    </source>
</evidence>
<feature type="domain" description="Peptidase C50" evidence="6">
    <location>
        <begin position="1905"/>
        <end position="2002"/>
    </location>
</feature>
<dbReference type="InterPro" id="IPR011990">
    <property type="entry name" value="TPR-like_helical_dom_sf"/>
</dbReference>
<keyword evidence="4" id="KW-0159">Chromosome partition</keyword>
<comment type="caution">
    <text evidence="7">The sequence shown here is derived from an EMBL/GenBank/DDBJ whole genome shotgun (WGS) entry which is preliminary data.</text>
</comment>
<feature type="compositionally biased region" description="Low complexity" evidence="5">
    <location>
        <begin position="1"/>
        <end position="31"/>
    </location>
</feature>
<dbReference type="SUPFAM" id="SSF48452">
    <property type="entry name" value="TPR-like"/>
    <property type="match status" value="1"/>
</dbReference>
<name>A0AAD7TUU8_9APHY</name>
<dbReference type="InterPro" id="IPR005314">
    <property type="entry name" value="Peptidase_C50"/>
</dbReference>
<evidence type="ECO:0000256" key="2">
    <source>
        <dbReference type="ARBA" id="ARBA00012489"/>
    </source>
</evidence>
<feature type="region of interest" description="Disordered" evidence="5">
    <location>
        <begin position="1155"/>
        <end position="1180"/>
    </location>
</feature>
<feature type="compositionally biased region" description="Low complexity" evidence="5">
    <location>
        <begin position="898"/>
        <end position="930"/>
    </location>
</feature>
<dbReference type="Proteomes" id="UP001215151">
    <property type="component" value="Unassembled WGS sequence"/>
</dbReference>
<dbReference type="GO" id="GO:0005737">
    <property type="term" value="C:cytoplasm"/>
    <property type="evidence" value="ECO:0007669"/>
    <property type="project" value="TreeGrafter"/>
</dbReference>
<reference evidence="7" key="1">
    <citation type="submission" date="2022-11" db="EMBL/GenBank/DDBJ databases">
        <title>Genome Sequence of Cubamyces cubensis.</title>
        <authorList>
            <person name="Buettner E."/>
        </authorList>
    </citation>
    <scope>NUCLEOTIDE SEQUENCE</scope>
    <source>
        <strain evidence="7">MPL-01</strain>
    </source>
</reference>
<feature type="compositionally biased region" description="Basic and acidic residues" evidence="5">
    <location>
        <begin position="1171"/>
        <end position="1180"/>
    </location>
</feature>
<protein>
    <recommendedName>
        <fullName evidence="2">separase</fullName>
        <ecNumber evidence="2">3.4.22.49</ecNumber>
    </recommendedName>
</protein>
<keyword evidence="3" id="KW-0378">Hydrolase</keyword>
<dbReference type="GO" id="GO:0072686">
    <property type="term" value="C:mitotic spindle"/>
    <property type="evidence" value="ECO:0007669"/>
    <property type="project" value="TreeGrafter"/>
</dbReference>
<dbReference type="GO" id="GO:0005634">
    <property type="term" value="C:nucleus"/>
    <property type="evidence" value="ECO:0007669"/>
    <property type="project" value="InterPro"/>
</dbReference>
<dbReference type="EMBL" id="JAPEVG010000147">
    <property type="protein sequence ID" value="KAJ8481035.1"/>
    <property type="molecule type" value="Genomic_DNA"/>
</dbReference>
<dbReference type="GO" id="GO:0051307">
    <property type="term" value="P:meiotic chromosome separation"/>
    <property type="evidence" value="ECO:0007669"/>
    <property type="project" value="TreeGrafter"/>
</dbReference>
<dbReference type="PANTHER" id="PTHR12792:SF0">
    <property type="entry name" value="SEPARIN"/>
    <property type="match status" value="1"/>
</dbReference>
<keyword evidence="8" id="KW-1185">Reference proteome</keyword>
<evidence type="ECO:0000256" key="3">
    <source>
        <dbReference type="ARBA" id="ARBA00022801"/>
    </source>
</evidence>
<dbReference type="GO" id="GO:0044732">
    <property type="term" value="C:mitotic spindle pole body"/>
    <property type="evidence" value="ECO:0007669"/>
    <property type="project" value="TreeGrafter"/>
</dbReference>
<dbReference type="GO" id="GO:0004197">
    <property type="term" value="F:cysteine-type endopeptidase activity"/>
    <property type="evidence" value="ECO:0007669"/>
    <property type="project" value="InterPro"/>
</dbReference>
<feature type="region of interest" description="Disordered" evidence="5">
    <location>
        <begin position="44"/>
        <end position="63"/>
    </location>
</feature>
<organism evidence="7 8">
    <name type="scientific">Trametes cubensis</name>
    <dbReference type="NCBI Taxonomy" id="1111947"/>
    <lineage>
        <taxon>Eukaryota</taxon>
        <taxon>Fungi</taxon>
        <taxon>Dikarya</taxon>
        <taxon>Basidiomycota</taxon>
        <taxon>Agaricomycotina</taxon>
        <taxon>Agaricomycetes</taxon>
        <taxon>Polyporales</taxon>
        <taxon>Polyporaceae</taxon>
        <taxon>Trametes</taxon>
    </lineage>
</organism>
<dbReference type="EC" id="3.4.22.49" evidence="2"/>
<evidence type="ECO:0000256" key="4">
    <source>
        <dbReference type="ARBA" id="ARBA00022829"/>
    </source>
</evidence>